<name>A0A9N9GRX6_9GLOM</name>
<accession>A0A9N9GRX6</accession>
<protein>
    <submittedName>
        <fullName evidence="1">5051_t:CDS:1</fullName>
    </submittedName>
</protein>
<dbReference type="EMBL" id="CAJVPK010003280">
    <property type="protein sequence ID" value="CAG8625444.1"/>
    <property type="molecule type" value="Genomic_DNA"/>
</dbReference>
<comment type="caution">
    <text evidence="1">The sequence shown here is derived from an EMBL/GenBank/DDBJ whole genome shotgun (WGS) entry which is preliminary data.</text>
</comment>
<keyword evidence="2" id="KW-1185">Reference proteome</keyword>
<evidence type="ECO:0000313" key="1">
    <source>
        <dbReference type="EMBL" id="CAG8625444.1"/>
    </source>
</evidence>
<evidence type="ECO:0000313" key="2">
    <source>
        <dbReference type="Proteomes" id="UP000789706"/>
    </source>
</evidence>
<feature type="non-terminal residue" evidence="1">
    <location>
        <position position="1"/>
    </location>
</feature>
<dbReference type="OrthoDB" id="2403588at2759"/>
<sequence>FQQKNKLSTDINDAINLSIQKLDDYYPTSDGLVYIVTTILDPYLKLSYFKENNFDSNYIKTCKQQITDLWKRKYKPNENQESNISILK</sequence>
<organism evidence="1 2">
    <name type="scientific">Diversispora eburnea</name>
    <dbReference type="NCBI Taxonomy" id="1213867"/>
    <lineage>
        <taxon>Eukaryota</taxon>
        <taxon>Fungi</taxon>
        <taxon>Fungi incertae sedis</taxon>
        <taxon>Mucoromycota</taxon>
        <taxon>Glomeromycotina</taxon>
        <taxon>Glomeromycetes</taxon>
        <taxon>Diversisporales</taxon>
        <taxon>Diversisporaceae</taxon>
        <taxon>Diversispora</taxon>
    </lineage>
</organism>
<gene>
    <name evidence="1" type="ORF">DEBURN_LOCUS10547</name>
</gene>
<dbReference type="Proteomes" id="UP000789706">
    <property type="component" value="Unassembled WGS sequence"/>
</dbReference>
<reference evidence="1" key="1">
    <citation type="submission" date="2021-06" db="EMBL/GenBank/DDBJ databases">
        <authorList>
            <person name="Kallberg Y."/>
            <person name="Tangrot J."/>
            <person name="Rosling A."/>
        </authorList>
    </citation>
    <scope>NUCLEOTIDE SEQUENCE</scope>
    <source>
        <strain evidence="1">AZ414A</strain>
    </source>
</reference>
<proteinExistence type="predicted"/>
<dbReference type="AlphaFoldDB" id="A0A9N9GRX6"/>